<dbReference type="VEuPathDB" id="FungiDB:MELLADRAFT_106831"/>
<feature type="compositionally biased region" description="Polar residues" evidence="1">
    <location>
        <begin position="277"/>
        <end position="291"/>
    </location>
</feature>
<dbReference type="RefSeq" id="XP_007410568.1">
    <property type="nucleotide sequence ID" value="XM_007410506.1"/>
</dbReference>
<proteinExistence type="predicted"/>
<feature type="compositionally biased region" description="Basic and acidic residues" evidence="1">
    <location>
        <begin position="300"/>
        <end position="326"/>
    </location>
</feature>
<evidence type="ECO:0000256" key="1">
    <source>
        <dbReference type="SAM" id="MobiDB-lite"/>
    </source>
</evidence>
<dbReference type="EMBL" id="GL883109">
    <property type="protein sequence ID" value="EGG06330.1"/>
    <property type="molecule type" value="Genomic_DNA"/>
</dbReference>
<keyword evidence="3" id="KW-1185">Reference proteome</keyword>
<dbReference type="KEGG" id="mlr:MELLADRAFT_106831"/>
<feature type="compositionally biased region" description="Basic and acidic residues" evidence="1">
    <location>
        <begin position="545"/>
        <end position="554"/>
    </location>
</feature>
<protein>
    <submittedName>
        <fullName evidence="2">Uncharacterized protein</fullName>
    </submittedName>
</protein>
<reference evidence="3" key="1">
    <citation type="journal article" date="2011" name="Proc. Natl. Acad. Sci. U.S.A.">
        <title>Obligate biotrophy features unraveled by the genomic analysis of rust fungi.</title>
        <authorList>
            <person name="Duplessis S."/>
            <person name="Cuomo C.A."/>
            <person name="Lin Y.-C."/>
            <person name="Aerts A."/>
            <person name="Tisserant E."/>
            <person name="Veneault-Fourrey C."/>
            <person name="Joly D.L."/>
            <person name="Hacquard S."/>
            <person name="Amselem J."/>
            <person name="Cantarel B.L."/>
            <person name="Chiu R."/>
            <person name="Coutinho P.M."/>
            <person name="Feau N."/>
            <person name="Field M."/>
            <person name="Frey P."/>
            <person name="Gelhaye E."/>
            <person name="Goldberg J."/>
            <person name="Grabherr M.G."/>
            <person name="Kodira C.D."/>
            <person name="Kohler A."/>
            <person name="Kuees U."/>
            <person name="Lindquist E.A."/>
            <person name="Lucas S.M."/>
            <person name="Mago R."/>
            <person name="Mauceli E."/>
            <person name="Morin E."/>
            <person name="Murat C."/>
            <person name="Pangilinan J.L."/>
            <person name="Park R."/>
            <person name="Pearson M."/>
            <person name="Quesneville H."/>
            <person name="Rouhier N."/>
            <person name="Sakthikumar S."/>
            <person name="Salamov A.A."/>
            <person name="Schmutz J."/>
            <person name="Selles B."/>
            <person name="Shapiro H."/>
            <person name="Tanguay P."/>
            <person name="Tuskan G.A."/>
            <person name="Henrissat B."/>
            <person name="Van de Peer Y."/>
            <person name="Rouze P."/>
            <person name="Ellis J.G."/>
            <person name="Dodds P.N."/>
            <person name="Schein J.E."/>
            <person name="Zhong S."/>
            <person name="Hamelin R.C."/>
            <person name="Grigoriev I.V."/>
            <person name="Szabo L.J."/>
            <person name="Martin F."/>
        </authorList>
    </citation>
    <scope>NUCLEOTIDE SEQUENCE [LARGE SCALE GENOMIC DNA]</scope>
    <source>
        <strain evidence="3">98AG31 / pathotype 3-4-7</strain>
    </source>
</reference>
<sequence length="941" mass="108175">MANRISHEINPKAQGNGFCNAQYFDPTGPIPDGWMVYDSTTMIPLFRSKEGALLYHQTHTFQPAVTSSVMGDRFLYQDNYSCKTHVGLNNLRKLKGYREFHPNSLSNGKSLDTHSKMIYNPAITISDSSGVDQNSYNSHLLRLSSAPKTFKRPQMKEYTKIGLIDEDKAKVFKNFKEKSQGNWESHSTLPDFNQSNLRQDVSECLKSLEKSSIPEFKGKFCKNENQEDFKIKKSNEFSMENTYLSSGSDPKGYLQAVKYTHKSNLVKDGRTHKRPSISDSNTQQPQVNLKTDPSYHVNKIHKDTGGKTDDPMCETQSKEGIKHSTEDNRTFLLGDNGKEMYADPEGHLLGTPSDKLIGLQTVYKLNHLAKTNKNNIPGLRNIPKDRAIDGITERDNLSRYTIGLESKASHEQWRIVHSRKSKTRNAFAEKDCHPLEEAKSTKELATNLDDISVQRGDQNTQKKLENNSVNDQPSIASLTKPLEMKDIKDKASSNDAHQMQTMIQKESDLAPLNQALKHKKKQQNKTKVLTRSTSKMDSRVGSSDAHNEDPKRLSPCDMVDDMIKLQDNKTLFSKILSKILCDDNKKNFLDIHMDPKDCNQGFLLSASEDKGHILDDHIEKMNEVMDPDEAWRRSQTLRRYIDQENMILKWKHNKGQLDQKAYAVAMLLKIGKKWPVFYDTVTGKWELVKSRWDKLNDMQRDSLNSLMAVDEQVERLATISIMEKVNKDWFKSLYSESDLQHLKMQGVSIPLLFNIIHHMDLSNPNKSINWRQMSKKEISIKGKEILSVMCGFMWLSDRYYDTNQKKWVASRLRHLILEDPRLSLLFQARLKFLVNNTHNVLLPLHSMEWEDGILRDVNGLLDLAEGLTALHFGVSIERLVRLKYESNLEKEALQSSKLKDFIGQDGKKFYWPTIFLGKWDEWKAELQPYFQFLGVKVYFGG</sequence>
<gene>
    <name evidence="2" type="ORF">MELLADRAFT_106831</name>
</gene>
<feature type="region of interest" description="Disordered" evidence="1">
    <location>
        <begin position="451"/>
        <end position="474"/>
    </location>
</feature>
<accession>F4RMS4</accession>
<evidence type="ECO:0000313" key="2">
    <source>
        <dbReference type="EMBL" id="EGG06330.1"/>
    </source>
</evidence>
<evidence type="ECO:0000313" key="3">
    <source>
        <dbReference type="Proteomes" id="UP000001072"/>
    </source>
</evidence>
<feature type="region of interest" description="Disordered" evidence="1">
    <location>
        <begin position="264"/>
        <end position="326"/>
    </location>
</feature>
<name>F4RMS4_MELLP</name>
<dbReference type="Proteomes" id="UP000001072">
    <property type="component" value="Unassembled WGS sequence"/>
</dbReference>
<dbReference type="AlphaFoldDB" id="F4RMS4"/>
<dbReference type="HOGENOM" id="CLU_317139_0_0_1"/>
<dbReference type="InParanoid" id="F4RMS4"/>
<feature type="region of interest" description="Disordered" evidence="1">
    <location>
        <begin position="517"/>
        <end position="555"/>
    </location>
</feature>
<dbReference type="OrthoDB" id="10549194at2759"/>
<organism evidence="3">
    <name type="scientific">Melampsora larici-populina (strain 98AG31 / pathotype 3-4-7)</name>
    <name type="common">Poplar leaf rust fungus</name>
    <dbReference type="NCBI Taxonomy" id="747676"/>
    <lineage>
        <taxon>Eukaryota</taxon>
        <taxon>Fungi</taxon>
        <taxon>Dikarya</taxon>
        <taxon>Basidiomycota</taxon>
        <taxon>Pucciniomycotina</taxon>
        <taxon>Pucciniomycetes</taxon>
        <taxon>Pucciniales</taxon>
        <taxon>Melampsoraceae</taxon>
        <taxon>Melampsora</taxon>
    </lineage>
</organism>
<dbReference type="GeneID" id="18922999"/>